<reference evidence="5 6" key="1">
    <citation type="journal article" date="2019" name="Int. J. Syst. Evol. Microbiol.">
        <title>The Global Catalogue of Microorganisms (GCM) 10K type strain sequencing project: providing services to taxonomists for standard genome sequencing and annotation.</title>
        <authorList>
            <consortium name="The Broad Institute Genomics Platform"/>
            <consortium name="The Broad Institute Genome Sequencing Center for Infectious Disease"/>
            <person name="Wu L."/>
            <person name="Ma J."/>
        </authorList>
    </citation>
    <scope>NUCLEOTIDE SEQUENCE [LARGE SCALE GENOMIC DNA]</scope>
    <source>
        <strain evidence="5 6">CGMCC 1.10387</strain>
    </source>
</reference>
<evidence type="ECO:0000313" key="5">
    <source>
        <dbReference type="EMBL" id="MFD1686555.1"/>
    </source>
</evidence>
<sequence>MATDTEIADAQALVADRIDVLTLLEGSRLPKREIVDDLGYSRSTVNRAITQLADAGLVDDAPRGCQTTFVGSLLATQYRAYRETVTDIVRARDVLRVLPTEADLPATALRDAEVVTPEGPHPYDPYHAVEDVLDRPDADGDVRVYVPSFSNPRGLELARHLAQTVPLEIVFTDVLVAELTENRTEEVETLCEIDGFTGYRTAGGPRYTLIIADSESGTQGAIVTHTADRNLGGVIVTDDAAALRWMERRYAEIRAESEPLEPL</sequence>
<gene>
    <name evidence="5" type="ORF">ACFSAS_13120</name>
</gene>
<comment type="caution">
    <text evidence="5">The sequence shown here is derived from an EMBL/GenBank/DDBJ whole genome shotgun (WGS) entry which is preliminary data.</text>
</comment>
<dbReference type="InterPro" id="IPR057527">
    <property type="entry name" value="HVO_A0261-like_N"/>
</dbReference>
<evidence type="ECO:0000256" key="2">
    <source>
        <dbReference type="ARBA" id="ARBA00023125"/>
    </source>
</evidence>
<dbReference type="SUPFAM" id="SSF46785">
    <property type="entry name" value="Winged helix' DNA-binding domain"/>
    <property type="match status" value="1"/>
</dbReference>
<dbReference type="InterPro" id="IPR013561">
    <property type="entry name" value="FilR1_middle_dom"/>
</dbReference>
<keyword evidence="3" id="KW-0804">Transcription</keyword>
<keyword evidence="2" id="KW-0238">DNA-binding</keyword>
<dbReference type="EMBL" id="JBHUDP010000005">
    <property type="protein sequence ID" value="MFD1686555.1"/>
    <property type="molecule type" value="Genomic_DNA"/>
</dbReference>
<proteinExistence type="predicted"/>
<dbReference type="RefSeq" id="WP_256305898.1">
    <property type="nucleotide sequence ID" value="NZ_JANHAW010000001.1"/>
</dbReference>
<evidence type="ECO:0000256" key="3">
    <source>
        <dbReference type="ARBA" id="ARBA00023163"/>
    </source>
</evidence>
<dbReference type="InterPro" id="IPR036390">
    <property type="entry name" value="WH_DNA-bd_sf"/>
</dbReference>
<organism evidence="5 6">
    <name type="scientific">Halobellus litoreus</name>
    <dbReference type="NCBI Taxonomy" id="755310"/>
    <lineage>
        <taxon>Archaea</taxon>
        <taxon>Methanobacteriati</taxon>
        <taxon>Methanobacteriota</taxon>
        <taxon>Stenosarchaea group</taxon>
        <taxon>Halobacteria</taxon>
        <taxon>Halobacteriales</taxon>
        <taxon>Haloferacaceae</taxon>
        <taxon>Halobellus</taxon>
    </lineage>
</organism>
<name>A0ABD6E0G2_9EURY</name>
<dbReference type="Pfam" id="PF25213">
    <property type="entry name" value="HVO_A0261_N"/>
    <property type="match status" value="1"/>
</dbReference>
<keyword evidence="1" id="KW-0805">Transcription regulation</keyword>
<dbReference type="PROSITE" id="PS50949">
    <property type="entry name" value="HTH_GNTR"/>
    <property type="match status" value="1"/>
</dbReference>
<dbReference type="AlphaFoldDB" id="A0ABD6E0G2"/>
<dbReference type="Gene3D" id="1.10.10.10">
    <property type="entry name" value="Winged helix-like DNA-binding domain superfamily/Winged helix DNA-binding domain"/>
    <property type="match status" value="1"/>
</dbReference>
<dbReference type="Pfam" id="PF08350">
    <property type="entry name" value="FilR1_middle"/>
    <property type="match status" value="1"/>
</dbReference>
<evidence type="ECO:0000259" key="4">
    <source>
        <dbReference type="PROSITE" id="PS50949"/>
    </source>
</evidence>
<protein>
    <submittedName>
        <fullName evidence="5">Helix-turn-helix transcriptional regulator</fullName>
    </submittedName>
</protein>
<keyword evidence="6" id="KW-1185">Reference proteome</keyword>
<dbReference type="Proteomes" id="UP001597092">
    <property type="component" value="Unassembled WGS sequence"/>
</dbReference>
<accession>A0ABD6E0G2</accession>
<evidence type="ECO:0000313" key="6">
    <source>
        <dbReference type="Proteomes" id="UP001597092"/>
    </source>
</evidence>
<dbReference type="InterPro" id="IPR036388">
    <property type="entry name" value="WH-like_DNA-bd_sf"/>
</dbReference>
<dbReference type="InterPro" id="IPR000524">
    <property type="entry name" value="Tscrpt_reg_HTH_GntR"/>
</dbReference>
<dbReference type="GO" id="GO:0003677">
    <property type="term" value="F:DNA binding"/>
    <property type="evidence" value="ECO:0007669"/>
    <property type="project" value="UniProtKB-KW"/>
</dbReference>
<evidence type="ECO:0000256" key="1">
    <source>
        <dbReference type="ARBA" id="ARBA00023015"/>
    </source>
</evidence>
<feature type="domain" description="HTH gntR-type" evidence="4">
    <location>
        <begin position="4"/>
        <end position="73"/>
    </location>
</feature>